<keyword evidence="5" id="KW-1003">Cell membrane</keyword>
<evidence type="ECO:0000256" key="8">
    <source>
        <dbReference type="ARBA" id="ARBA00022737"/>
    </source>
</evidence>
<dbReference type="Gene3D" id="1.20.1280.290">
    <property type="match status" value="2"/>
</dbReference>
<evidence type="ECO:0000256" key="13">
    <source>
        <dbReference type="RuleBase" id="RU910715"/>
    </source>
</evidence>
<dbReference type="InterPro" id="IPR004316">
    <property type="entry name" value="SWEET_rpt"/>
</dbReference>
<comment type="function">
    <text evidence="13">Mediates sugar transport across membranes.</text>
</comment>
<keyword evidence="8" id="KW-0677">Repeat</keyword>
<feature type="transmembrane region" description="Helical" evidence="13">
    <location>
        <begin position="131"/>
        <end position="151"/>
    </location>
</feature>
<keyword evidence="15" id="KW-1185">Reference proteome</keyword>
<dbReference type="AlphaFoldDB" id="A0A8T0A1D8"/>
<feature type="transmembrane region" description="Helical" evidence="13">
    <location>
        <begin position="46"/>
        <end position="66"/>
    </location>
</feature>
<evidence type="ECO:0000256" key="3">
    <source>
        <dbReference type="ARBA" id="ARBA00007809"/>
    </source>
</evidence>
<organism evidence="14 15">
    <name type="scientific">Meloidogyne graminicola</name>
    <dbReference type="NCBI Taxonomy" id="189291"/>
    <lineage>
        <taxon>Eukaryota</taxon>
        <taxon>Metazoa</taxon>
        <taxon>Ecdysozoa</taxon>
        <taxon>Nematoda</taxon>
        <taxon>Chromadorea</taxon>
        <taxon>Rhabditida</taxon>
        <taxon>Tylenchina</taxon>
        <taxon>Tylenchomorpha</taxon>
        <taxon>Tylenchoidea</taxon>
        <taxon>Meloidogynidae</taxon>
        <taxon>Meloidogyninae</taxon>
        <taxon>Meloidogyne</taxon>
    </lineage>
</organism>
<evidence type="ECO:0000256" key="6">
    <source>
        <dbReference type="ARBA" id="ARBA00022597"/>
    </source>
</evidence>
<evidence type="ECO:0000256" key="1">
    <source>
        <dbReference type="ARBA" id="ARBA00004651"/>
    </source>
</evidence>
<dbReference type="Proteomes" id="UP000605970">
    <property type="component" value="Unassembled WGS sequence"/>
</dbReference>
<comment type="function">
    <text evidence="12">Mediates both low-affinity uptake and efflux of sugar across the membrane.</text>
</comment>
<dbReference type="FunFam" id="1.20.1280.290:FF:000010">
    <property type="entry name" value="Sugar transporter SWEET"/>
    <property type="match status" value="1"/>
</dbReference>
<name>A0A8T0A1D8_9BILA</name>
<dbReference type="GO" id="GO:0005886">
    <property type="term" value="C:plasma membrane"/>
    <property type="evidence" value="ECO:0007669"/>
    <property type="project" value="UniProtKB-SubCell"/>
</dbReference>
<comment type="caution">
    <text evidence="13">Lacks conserved residue(s) required for the propagation of feature annotation.</text>
</comment>
<keyword evidence="9 13" id="KW-1133">Transmembrane helix</keyword>
<evidence type="ECO:0000313" key="14">
    <source>
        <dbReference type="EMBL" id="KAF7638913.1"/>
    </source>
</evidence>
<dbReference type="InterPro" id="IPR047664">
    <property type="entry name" value="SWEET"/>
</dbReference>
<dbReference type="FunFam" id="1.20.1280.290:FF:000004">
    <property type="entry name" value="Sugar transporter SWEET"/>
    <property type="match status" value="1"/>
</dbReference>
<feature type="transmembrane region" description="Helical" evidence="13">
    <location>
        <begin position="13"/>
        <end position="34"/>
    </location>
</feature>
<keyword evidence="11 13" id="KW-0472">Membrane</keyword>
<dbReference type="EMBL" id="JABEBT010000009">
    <property type="protein sequence ID" value="KAF7638913.1"/>
    <property type="molecule type" value="Genomic_DNA"/>
</dbReference>
<evidence type="ECO:0000256" key="12">
    <source>
        <dbReference type="ARBA" id="ARBA00055578"/>
    </source>
</evidence>
<evidence type="ECO:0000256" key="2">
    <source>
        <dbReference type="ARBA" id="ARBA00004653"/>
    </source>
</evidence>
<proteinExistence type="inferred from homology"/>
<dbReference type="PANTHER" id="PTHR10791:SF112">
    <property type="entry name" value="SUGAR TRANSPORTER SWEET1"/>
    <property type="match status" value="1"/>
</dbReference>
<feature type="transmembrane region" description="Helical" evidence="13">
    <location>
        <begin position="72"/>
        <end position="91"/>
    </location>
</feature>
<dbReference type="GO" id="GO:0000139">
    <property type="term" value="C:Golgi membrane"/>
    <property type="evidence" value="ECO:0007669"/>
    <property type="project" value="UniProtKB-SubCell"/>
</dbReference>
<evidence type="ECO:0000256" key="9">
    <source>
        <dbReference type="ARBA" id="ARBA00022989"/>
    </source>
</evidence>
<evidence type="ECO:0000256" key="5">
    <source>
        <dbReference type="ARBA" id="ARBA00022475"/>
    </source>
</evidence>
<keyword evidence="10" id="KW-0333">Golgi apparatus</keyword>
<reference evidence="14" key="1">
    <citation type="journal article" date="2020" name="Ecol. Evol.">
        <title>Genome structure and content of the rice root-knot nematode (Meloidogyne graminicola).</title>
        <authorList>
            <person name="Phan N.T."/>
            <person name="Danchin E.G.J."/>
            <person name="Klopp C."/>
            <person name="Perfus-Barbeoch L."/>
            <person name="Kozlowski D.K."/>
            <person name="Koutsovoulos G.D."/>
            <person name="Lopez-Roques C."/>
            <person name="Bouchez O."/>
            <person name="Zahm M."/>
            <person name="Besnard G."/>
            <person name="Bellafiore S."/>
        </authorList>
    </citation>
    <scope>NUCLEOTIDE SEQUENCE</scope>
    <source>
        <strain evidence="14">VN-18</strain>
    </source>
</reference>
<dbReference type="GO" id="GO:0051119">
    <property type="term" value="F:sugar transmembrane transporter activity"/>
    <property type="evidence" value="ECO:0007669"/>
    <property type="project" value="InterPro"/>
</dbReference>
<feature type="transmembrane region" description="Helical" evidence="13">
    <location>
        <begin position="163"/>
        <end position="180"/>
    </location>
</feature>
<feature type="transmembrane region" description="Helical" evidence="13">
    <location>
        <begin position="103"/>
        <end position="119"/>
    </location>
</feature>
<keyword evidence="7 13" id="KW-0812">Transmembrane</keyword>
<accession>A0A8T0A1D8</accession>
<dbReference type="PANTHER" id="PTHR10791">
    <property type="entry name" value="RAG1-ACTIVATING PROTEIN 1"/>
    <property type="match status" value="1"/>
</dbReference>
<comment type="caution">
    <text evidence="14">The sequence shown here is derived from an EMBL/GenBank/DDBJ whole genome shotgun (WGS) entry which is preliminary data.</text>
</comment>
<evidence type="ECO:0000256" key="4">
    <source>
        <dbReference type="ARBA" id="ARBA00022448"/>
    </source>
</evidence>
<evidence type="ECO:0000313" key="15">
    <source>
        <dbReference type="Proteomes" id="UP000605970"/>
    </source>
</evidence>
<protein>
    <recommendedName>
        <fullName evidence="13">Sugar transporter SWEET</fullName>
    </recommendedName>
</protein>
<keyword evidence="6 13" id="KW-0762">Sugar transport</keyword>
<comment type="similarity">
    <text evidence="3 13">Belongs to the SWEET sugar transporter family.</text>
</comment>
<dbReference type="OrthoDB" id="409725at2759"/>
<gene>
    <name evidence="14" type="ORF">Mgra_00001724</name>
</gene>
<dbReference type="Pfam" id="PF03083">
    <property type="entry name" value="MtN3_slv"/>
    <property type="match status" value="2"/>
</dbReference>
<evidence type="ECO:0000256" key="7">
    <source>
        <dbReference type="ARBA" id="ARBA00022692"/>
    </source>
</evidence>
<comment type="subcellular location">
    <subcellularLocation>
        <location evidence="1">Cell membrane</location>
        <topology evidence="1">Multi-pass membrane protein</topology>
    </subcellularLocation>
    <subcellularLocation>
        <location evidence="2">Golgi apparatus membrane</location>
        <topology evidence="2">Multi-pass membrane protein</topology>
    </subcellularLocation>
</comment>
<evidence type="ECO:0000256" key="11">
    <source>
        <dbReference type="ARBA" id="ARBA00023136"/>
    </source>
</evidence>
<keyword evidence="4 13" id="KW-0813">Transport</keyword>
<sequence length="225" mass="25250">MLVDMEYFNFVELLSFTATASTIGMFLCGLQICTRIHRRGSTEGTGVAPFFLTSVSCICWLGYGILRKDQTVIFVNGVGLAFQSVYFAYYYMKTRLKTRLRHLILIELLISVSTIALIYNQALNLVQKENILGVICMFLNIATIASPLVDIGQIIRSKSTESLPFMLCLANMTVCLQWLLYGFLVDDLYMKIPNSIGTVISSVQLSLFVIYPRTYKVLVVGKSTV</sequence>
<evidence type="ECO:0000256" key="10">
    <source>
        <dbReference type="ARBA" id="ARBA00023034"/>
    </source>
</evidence>